<evidence type="ECO:0000259" key="1">
    <source>
        <dbReference type="Pfam" id="PF00535"/>
    </source>
</evidence>
<dbReference type="RefSeq" id="WP_138788740.1">
    <property type="nucleotide sequence ID" value="NZ_JBHTGQ010000026.1"/>
</dbReference>
<dbReference type="InterPro" id="IPR029044">
    <property type="entry name" value="Nucleotide-diphossugar_trans"/>
</dbReference>
<dbReference type="EMBL" id="JBHTGQ010000026">
    <property type="protein sequence ID" value="MFC7750605.1"/>
    <property type="molecule type" value="Genomic_DNA"/>
</dbReference>
<feature type="domain" description="Glycosyltransferase 2-like" evidence="1">
    <location>
        <begin position="7"/>
        <end position="137"/>
    </location>
</feature>
<keyword evidence="2" id="KW-0328">Glycosyltransferase</keyword>
<evidence type="ECO:0000313" key="3">
    <source>
        <dbReference type="Proteomes" id="UP001596528"/>
    </source>
</evidence>
<comment type="caution">
    <text evidence="2">The sequence shown here is derived from an EMBL/GenBank/DDBJ whole genome shotgun (WGS) entry which is preliminary data.</text>
</comment>
<dbReference type="Gene3D" id="3.90.550.10">
    <property type="entry name" value="Spore Coat Polysaccharide Biosynthesis Protein SpsA, Chain A"/>
    <property type="match status" value="1"/>
</dbReference>
<protein>
    <submittedName>
        <fullName evidence="2">Glycosyltransferase family 2 protein</fullName>
        <ecNumber evidence="2">2.4.-.-</ecNumber>
    </submittedName>
</protein>
<dbReference type="EC" id="2.4.-.-" evidence="2"/>
<dbReference type="Pfam" id="PF00535">
    <property type="entry name" value="Glycos_transf_2"/>
    <property type="match status" value="1"/>
</dbReference>
<keyword evidence="3" id="KW-1185">Reference proteome</keyword>
<evidence type="ECO:0000313" key="2">
    <source>
        <dbReference type="EMBL" id="MFC7750605.1"/>
    </source>
</evidence>
<sequence length="397" mass="46546">MTQPEISVIMPSYNKYPQNLFTLLTLNNQTFDLSRVEVILVDDGSTDDTRVIPHRHAFRFRLRYIRTPTNIGRPRARNRGVQAAQGRLLVFLDAEMLVEPTYLQRHYELHQADASLVVCGAMLLKGAYTMWYPDFSEAQKAHVYQFLALSDAYRDLSLGLKPPPDHKVCLFDEAGIAAGCFKLFSFDKPISDYYENVIFRVYGDHFNGFALSWILFFTGNVSVRRELLLSVGLFEEYDGYGWDDSEMGYRLYKRGARFFHDRHNRVYHQEHPVSVGNLREAHLNFWRFREKYPGEIDVAAMALAYLPQPKYLNEINLVVCEYHRLQRERPGRYLRVAETLHGALRAVVLRLRDGEPVTRLYERFDWRPEPYYAERWELVQNNMFLDLVGILDHLLSL</sequence>
<dbReference type="InterPro" id="IPR001173">
    <property type="entry name" value="Glyco_trans_2-like"/>
</dbReference>
<organism evidence="2 3">
    <name type="scientific">Paenibacillus thermoaerophilus</name>
    <dbReference type="NCBI Taxonomy" id="1215385"/>
    <lineage>
        <taxon>Bacteria</taxon>
        <taxon>Bacillati</taxon>
        <taxon>Bacillota</taxon>
        <taxon>Bacilli</taxon>
        <taxon>Bacillales</taxon>
        <taxon>Paenibacillaceae</taxon>
        <taxon>Paenibacillus</taxon>
    </lineage>
</organism>
<dbReference type="Proteomes" id="UP001596528">
    <property type="component" value="Unassembled WGS sequence"/>
</dbReference>
<name>A0ABW2V745_9BACL</name>
<dbReference type="PANTHER" id="PTHR43685">
    <property type="entry name" value="GLYCOSYLTRANSFERASE"/>
    <property type="match status" value="1"/>
</dbReference>
<dbReference type="CDD" id="cd00761">
    <property type="entry name" value="Glyco_tranf_GTA_type"/>
    <property type="match status" value="1"/>
</dbReference>
<dbReference type="GO" id="GO:0016757">
    <property type="term" value="F:glycosyltransferase activity"/>
    <property type="evidence" value="ECO:0007669"/>
    <property type="project" value="UniProtKB-KW"/>
</dbReference>
<dbReference type="PANTHER" id="PTHR43685:SF2">
    <property type="entry name" value="GLYCOSYLTRANSFERASE 2-LIKE DOMAIN-CONTAINING PROTEIN"/>
    <property type="match status" value="1"/>
</dbReference>
<reference evidence="3" key="1">
    <citation type="journal article" date="2019" name="Int. J. Syst. Evol. Microbiol.">
        <title>The Global Catalogue of Microorganisms (GCM) 10K type strain sequencing project: providing services to taxonomists for standard genome sequencing and annotation.</title>
        <authorList>
            <consortium name="The Broad Institute Genomics Platform"/>
            <consortium name="The Broad Institute Genome Sequencing Center for Infectious Disease"/>
            <person name="Wu L."/>
            <person name="Ma J."/>
        </authorList>
    </citation>
    <scope>NUCLEOTIDE SEQUENCE [LARGE SCALE GENOMIC DNA]</scope>
    <source>
        <strain evidence="3">JCM 18657</strain>
    </source>
</reference>
<gene>
    <name evidence="2" type="ORF">ACFQWB_11815</name>
</gene>
<accession>A0ABW2V745</accession>
<dbReference type="SUPFAM" id="SSF53448">
    <property type="entry name" value="Nucleotide-diphospho-sugar transferases"/>
    <property type="match status" value="1"/>
</dbReference>
<proteinExistence type="predicted"/>
<dbReference type="InterPro" id="IPR050834">
    <property type="entry name" value="Glycosyltransf_2"/>
</dbReference>
<keyword evidence="2" id="KW-0808">Transferase</keyword>